<dbReference type="GO" id="GO:0006260">
    <property type="term" value="P:DNA replication"/>
    <property type="evidence" value="ECO:0007669"/>
    <property type="project" value="TreeGrafter"/>
</dbReference>
<evidence type="ECO:0000313" key="2">
    <source>
        <dbReference type="EMBL" id="OGL46491.1"/>
    </source>
</evidence>
<feature type="domain" description="IstB-like ATP-binding" evidence="1">
    <location>
        <begin position="9"/>
        <end position="168"/>
    </location>
</feature>
<protein>
    <recommendedName>
        <fullName evidence="1">IstB-like ATP-binding domain-containing protein</fullName>
    </recommendedName>
</protein>
<name>A0A1F7RYF0_9BACT</name>
<gene>
    <name evidence="2" type="ORF">A2161_00165</name>
</gene>
<dbReference type="InterPro" id="IPR027417">
    <property type="entry name" value="P-loop_NTPase"/>
</dbReference>
<comment type="caution">
    <text evidence="2">The sequence shown here is derived from an EMBL/GenBank/DDBJ whole genome shotgun (WGS) entry which is preliminary data.</text>
</comment>
<dbReference type="Pfam" id="PF01695">
    <property type="entry name" value="IstB_IS21"/>
    <property type="match status" value="1"/>
</dbReference>
<dbReference type="SUPFAM" id="SSF52540">
    <property type="entry name" value="P-loop containing nucleoside triphosphate hydrolases"/>
    <property type="match status" value="1"/>
</dbReference>
<evidence type="ECO:0000313" key="3">
    <source>
        <dbReference type="Proteomes" id="UP000179266"/>
    </source>
</evidence>
<reference evidence="2 3" key="1">
    <citation type="journal article" date="2016" name="Nat. Commun.">
        <title>Thousands of microbial genomes shed light on interconnected biogeochemical processes in an aquifer system.</title>
        <authorList>
            <person name="Anantharaman K."/>
            <person name="Brown C.T."/>
            <person name="Hug L.A."/>
            <person name="Sharon I."/>
            <person name="Castelle C.J."/>
            <person name="Probst A.J."/>
            <person name="Thomas B.C."/>
            <person name="Singh A."/>
            <person name="Wilkins M.J."/>
            <person name="Karaoz U."/>
            <person name="Brodie E.L."/>
            <person name="Williams K.H."/>
            <person name="Hubbard S.S."/>
            <person name="Banfield J.F."/>
        </authorList>
    </citation>
    <scope>NUCLEOTIDE SEQUENCE [LARGE SCALE GENOMIC DNA]</scope>
</reference>
<evidence type="ECO:0000259" key="1">
    <source>
        <dbReference type="Pfam" id="PF01695"/>
    </source>
</evidence>
<dbReference type="InterPro" id="IPR002611">
    <property type="entry name" value="IstB_ATP-bd"/>
</dbReference>
<dbReference type="GO" id="GO:0005524">
    <property type="term" value="F:ATP binding"/>
    <property type="evidence" value="ECO:0007669"/>
    <property type="project" value="InterPro"/>
</dbReference>
<dbReference type="PANTHER" id="PTHR30050">
    <property type="entry name" value="CHROMOSOMAL REPLICATION INITIATOR PROTEIN DNAA"/>
    <property type="match status" value="1"/>
</dbReference>
<dbReference type="EMBL" id="MGDD01000125">
    <property type="protein sequence ID" value="OGL46491.1"/>
    <property type="molecule type" value="Genomic_DNA"/>
</dbReference>
<dbReference type="Gene3D" id="3.40.50.300">
    <property type="entry name" value="P-loop containing nucleotide triphosphate hydrolases"/>
    <property type="match status" value="1"/>
</dbReference>
<accession>A0A1F7RYF0</accession>
<dbReference type="CDD" id="cd00009">
    <property type="entry name" value="AAA"/>
    <property type="match status" value="1"/>
</dbReference>
<dbReference type="PANTHER" id="PTHR30050:SF4">
    <property type="entry name" value="ATP-BINDING PROTEIN RV3427C IN INSERTION SEQUENCE-RELATED"/>
    <property type="match status" value="1"/>
</dbReference>
<dbReference type="AlphaFoldDB" id="A0A1F7RYF0"/>
<organism evidence="2 3">
    <name type="scientific">Candidatus Schekmanbacteria bacterium RBG_13_48_7</name>
    <dbReference type="NCBI Taxonomy" id="1817878"/>
    <lineage>
        <taxon>Bacteria</taxon>
        <taxon>Candidatus Schekmaniibacteriota</taxon>
    </lineage>
</organism>
<proteinExistence type="predicted"/>
<sequence length="175" mass="20390">MKNDLKELLLKLKLPLMYDRYEEVAQIAARKNLSHIEYLHMLLQEEVAGKRERMIQMRIKQARFPLIKTLDSFQFQFPKKINKTNILRLFDLDFIERKENPIFIGPSGCGKTHLAIALGYRACQDGYRVLFTTAINLINHLNASLADASFLQCLKRFTQPDLVVIDELCKALHNR</sequence>
<dbReference type="Proteomes" id="UP000179266">
    <property type="component" value="Unassembled WGS sequence"/>
</dbReference>